<dbReference type="InterPro" id="IPR013767">
    <property type="entry name" value="PAS_fold"/>
</dbReference>
<dbReference type="CDD" id="cd00130">
    <property type="entry name" value="PAS"/>
    <property type="match status" value="1"/>
</dbReference>
<dbReference type="PROSITE" id="PS50112">
    <property type="entry name" value="PAS"/>
    <property type="match status" value="1"/>
</dbReference>
<dbReference type="PROSITE" id="PS00676">
    <property type="entry name" value="SIGMA54_INTERACT_2"/>
    <property type="match status" value="1"/>
</dbReference>
<evidence type="ECO:0000313" key="6">
    <source>
        <dbReference type="Proteomes" id="UP001519328"/>
    </source>
</evidence>
<feature type="domain" description="Sigma-54 factor interaction" evidence="3">
    <location>
        <begin position="341"/>
        <end position="566"/>
    </location>
</feature>
<dbReference type="RefSeq" id="WP_209479916.1">
    <property type="nucleotide sequence ID" value="NZ_JAGGKK010000005.1"/>
</dbReference>
<dbReference type="InterPro" id="IPR027417">
    <property type="entry name" value="P-loop_NTPase"/>
</dbReference>
<dbReference type="Gene3D" id="1.10.8.60">
    <property type="match status" value="1"/>
</dbReference>
<dbReference type="InterPro" id="IPR002078">
    <property type="entry name" value="Sigma_54_int"/>
</dbReference>
<dbReference type="Gene3D" id="1.10.10.10">
    <property type="entry name" value="Winged helix-like DNA-binding domain superfamily/Winged helix DNA-binding domain"/>
    <property type="match status" value="1"/>
</dbReference>
<dbReference type="SUPFAM" id="SSF55785">
    <property type="entry name" value="PYP-like sensor domain (PAS domain)"/>
    <property type="match status" value="1"/>
</dbReference>
<dbReference type="Gene3D" id="3.40.50.300">
    <property type="entry name" value="P-loop containing nucleotide triphosphate hydrolases"/>
    <property type="match status" value="1"/>
</dbReference>
<dbReference type="CDD" id="cd00009">
    <property type="entry name" value="AAA"/>
    <property type="match status" value="1"/>
</dbReference>
<protein>
    <submittedName>
        <fullName evidence="5">PAS domain S-box-containing protein</fullName>
    </submittedName>
</protein>
<dbReference type="InterPro" id="IPR003593">
    <property type="entry name" value="AAA+_ATPase"/>
</dbReference>
<dbReference type="InterPro" id="IPR000014">
    <property type="entry name" value="PAS"/>
</dbReference>
<dbReference type="InterPro" id="IPR025662">
    <property type="entry name" value="Sigma_54_int_dom_ATP-bd_1"/>
</dbReference>
<dbReference type="SMART" id="SM00091">
    <property type="entry name" value="PAS"/>
    <property type="match status" value="1"/>
</dbReference>
<dbReference type="Pfam" id="PF00158">
    <property type="entry name" value="Sigma54_activat"/>
    <property type="match status" value="1"/>
</dbReference>
<gene>
    <name evidence="5" type="ORF">J2Z82_001273</name>
</gene>
<dbReference type="Pfam" id="PF25601">
    <property type="entry name" value="AAA_lid_14"/>
    <property type="match status" value="1"/>
</dbReference>
<proteinExistence type="predicted"/>
<dbReference type="NCBIfam" id="TIGR00229">
    <property type="entry name" value="sensory_box"/>
    <property type="match status" value="1"/>
</dbReference>
<dbReference type="PANTHER" id="PTHR32071">
    <property type="entry name" value="TRANSCRIPTIONAL REGULATORY PROTEIN"/>
    <property type="match status" value="1"/>
</dbReference>
<keyword evidence="1" id="KW-0547">Nucleotide-binding</keyword>
<dbReference type="Pfam" id="PF00989">
    <property type="entry name" value="PAS"/>
    <property type="match status" value="1"/>
</dbReference>
<accession>A0ABS4HBP3</accession>
<sequence length="678" mass="76071">MNRPVIFILTKEVGVYHAFKNKLKEIFGQGIQLASNHFPPVDMNEVDLVLSSGSYEIYTEYLGTGIKNVPLITANRSIDFNKLEQLLDIPADTKCLLVSNETHIAKDSVELLKRLGFDQLALTAYSPDMNPLPEIEGFDVAITHGLTELVPPKVKKVIDLGDRNLDLSTIFEIARTLELSIDKPHLYTMDYFRNFVRIGRELASSIQNEKFLNAHLETVLDAVHEGIIWVNANGTITVFNEDASNILGLKGKEVIGQHYSEVIRDLNIKDVMEKRREIPREIIQVQGLHILITKTPNFLDGEFSGAVITFQDVSHVQRMEQEIRKKKTESGLTTKYSFDDIVGTSDVIEQTKNLSKKIARSEYTILISGESGTGKEVFAQAIHDYSSRKKGPFVAVNFAGITQSLAESELFGYEEGAFTGARRGGKAGLFELAQNGTIFLDEIGDAPPNIQAAILRVIQEREVMRVGGSKVIPINVRIIAATNKDVHQMITQGEFREDLFYRLNQLPLNIPPLRERQQDIEILINHFFNERNIKISLTTEMIETITNYNWPGNIRELEGLINYLTVVADGVLAGVEHLPLSMKPKASDDTKINYAINYLEEQGDLILFKKILYSLLMYKNQNSGIGRRTIISILDVPISEGKLRVKIDALRKCGCVSSGTKKQGTKITELGIKVLERI</sequence>
<dbReference type="SMART" id="SM00382">
    <property type="entry name" value="AAA"/>
    <property type="match status" value="1"/>
</dbReference>
<keyword evidence="2" id="KW-0067">ATP-binding</keyword>
<evidence type="ECO:0000259" key="4">
    <source>
        <dbReference type="PROSITE" id="PS50112"/>
    </source>
</evidence>
<feature type="domain" description="PAS" evidence="4">
    <location>
        <begin position="212"/>
        <end position="286"/>
    </location>
</feature>
<reference evidence="5 6" key="1">
    <citation type="submission" date="2021-03" db="EMBL/GenBank/DDBJ databases">
        <title>Genomic Encyclopedia of Type Strains, Phase IV (KMG-IV): sequencing the most valuable type-strain genomes for metagenomic binning, comparative biology and taxonomic classification.</title>
        <authorList>
            <person name="Goeker M."/>
        </authorList>
    </citation>
    <scope>NUCLEOTIDE SEQUENCE [LARGE SCALE GENOMIC DNA]</scope>
    <source>
        <strain evidence="5 6">DSM 21085</strain>
    </source>
</reference>
<dbReference type="PROSITE" id="PS50045">
    <property type="entry name" value="SIGMA54_INTERACT_4"/>
    <property type="match status" value="1"/>
</dbReference>
<dbReference type="SUPFAM" id="SSF52540">
    <property type="entry name" value="P-loop containing nucleoside triphosphate hydrolases"/>
    <property type="match status" value="1"/>
</dbReference>
<comment type="caution">
    <text evidence="5">The sequence shown here is derived from an EMBL/GenBank/DDBJ whole genome shotgun (WGS) entry which is preliminary data.</text>
</comment>
<dbReference type="InterPro" id="IPR058031">
    <property type="entry name" value="AAA_lid_NorR"/>
</dbReference>
<dbReference type="InterPro" id="IPR025943">
    <property type="entry name" value="Sigma_54_int_dom_ATP-bd_2"/>
</dbReference>
<evidence type="ECO:0000259" key="3">
    <source>
        <dbReference type="PROSITE" id="PS50045"/>
    </source>
</evidence>
<evidence type="ECO:0000256" key="2">
    <source>
        <dbReference type="ARBA" id="ARBA00022840"/>
    </source>
</evidence>
<dbReference type="PANTHER" id="PTHR32071:SF57">
    <property type="entry name" value="C4-DICARBOXYLATE TRANSPORT TRANSCRIPTIONAL REGULATORY PROTEIN DCTD"/>
    <property type="match status" value="1"/>
</dbReference>
<dbReference type="InterPro" id="IPR036388">
    <property type="entry name" value="WH-like_DNA-bd_sf"/>
</dbReference>
<keyword evidence="6" id="KW-1185">Reference proteome</keyword>
<dbReference type="PROSITE" id="PS00675">
    <property type="entry name" value="SIGMA54_INTERACT_1"/>
    <property type="match status" value="1"/>
</dbReference>
<evidence type="ECO:0000313" key="5">
    <source>
        <dbReference type="EMBL" id="MBP1948337.1"/>
    </source>
</evidence>
<evidence type="ECO:0000256" key="1">
    <source>
        <dbReference type="ARBA" id="ARBA00022741"/>
    </source>
</evidence>
<dbReference type="InterPro" id="IPR035965">
    <property type="entry name" value="PAS-like_dom_sf"/>
</dbReference>
<dbReference type="EMBL" id="JAGGKK010000005">
    <property type="protein sequence ID" value="MBP1948337.1"/>
    <property type="molecule type" value="Genomic_DNA"/>
</dbReference>
<dbReference type="Gene3D" id="3.30.450.20">
    <property type="entry name" value="PAS domain"/>
    <property type="match status" value="1"/>
</dbReference>
<name>A0ABS4HBP3_9BACI</name>
<dbReference type="Proteomes" id="UP001519328">
    <property type="component" value="Unassembled WGS sequence"/>
</dbReference>
<organism evidence="5 6">
    <name type="scientific">Virgibacillus litoralis</name>
    <dbReference type="NCBI Taxonomy" id="578221"/>
    <lineage>
        <taxon>Bacteria</taxon>
        <taxon>Bacillati</taxon>
        <taxon>Bacillota</taxon>
        <taxon>Bacilli</taxon>
        <taxon>Bacillales</taxon>
        <taxon>Bacillaceae</taxon>
        <taxon>Virgibacillus</taxon>
    </lineage>
</organism>